<dbReference type="EMBL" id="APPK01000025">
    <property type="protein sequence ID" value="ENV22720.1"/>
    <property type="molecule type" value="Genomic_DNA"/>
</dbReference>
<dbReference type="Gene3D" id="3.30.1380.10">
    <property type="match status" value="1"/>
</dbReference>
<evidence type="ECO:0000313" key="3">
    <source>
        <dbReference type="Proteomes" id="UP000013270"/>
    </source>
</evidence>
<gene>
    <name evidence="2" type="ORF">F963_01336</name>
</gene>
<comment type="caution">
    <text evidence="2">The sequence shown here is derived from an EMBL/GenBank/DDBJ whole genome shotgun (WGS) entry which is preliminary data.</text>
</comment>
<accession>N8YTZ5</accession>
<dbReference type="Pfam" id="PF08291">
    <property type="entry name" value="Peptidase_M15_3"/>
    <property type="match status" value="1"/>
</dbReference>
<dbReference type="SUPFAM" id="SSF55166">
    <property type="entry name" value="Hedgehog/DD-peptidase"/>
    <property type="match status" value="1"/>
</dbReference>
<feature type="domain" description="Peptidase M15A C-terminal" evidence="1">
    <location>
        <begin position="143"/>
        <end position="197"/>
    </location>
</feature>
<reference evidence="2 3" key="1">
    <citation type="submission" date="2013-02" db="EMBL/GenBank/DDBJ databases">
        <title>The Genome Sequence of Acinetobacter bereziniae NIPH 3.</title>
        <authorList>
            <consortium name="The Broad Institute Genome Sequencing Platform"/>
            <consortium name="The Broad Institute Genome Sequencing Center for Infectious Disease"/>
            <person name="Cerqueira G."/>
            <person name="Feldgarden M."/>
            <person name="Courvalin P."/>
            <person name="Perichon B."/>
            <person name="Grillot-Courvalin C."/>
            <person name="Clermont D."/>
            <person name="Rocha E."/>
            <person name="Yoon E.-J."/>
            <person name="Nemec A."/>
            <person name="Walker B."/>
            <person name="Young S.K."/>
            <person name="Zeng Q."/>
            <person name="Gargeya S."/>
            <person name="Fitzgerald M."/>
            <person name="Haas B."/>
            <person name="Abouelleil A."/>
            <person name="Alvarado L."/>
            <person name="Arachchi H.M."/>
            <person name="Berlin A.M."/>
            <person name="Chapman S.B."/>
            <person name="Dewar J."/>
            <person name="Goldberg J."/>
            <person name="Griggs A."/>
            <person name="Gujja S."/>
            <person name="Hansen M."/>
            <person name="Howarth C."/>
            <person name="Imamovic A."/>
            <person name="Larimer J."/>
            <person name="McCowan C."/>
            <person name="Murphy C."/>
            <person name="Neiman D."/>
            <person name="Pearson M."/>
            <person name="Priest M."/>
            <person name="Roberts A."/>
            <person name="Saif S."/>
            <person name="Shea T."/>
            <person name="Sisk P."/>
            <person name="Sykes S."/>
            <person name="Wortman J."/>
            <person name="Nusbaum C."/>
            <person name="Birren B."/>
        </authorList>
    </citation>
    <scope>NUCLEOTIDE SEQUENCE [LARGE SCALE GENOMIC DNA]</scope>
    <source>
        <strain evidence="2 3">NIPH 3</strain>
    </source>
</reference>
<dbReference type="Proteomes" id="UP000013270">
    <property type="component" value="Unassembled WGS sequence"/>
</dbReference>
<proteinExistence type="predicted"/>
<evidence type="ECO:0000259" key="1">
    <source>
        <dbReference type="Pfam" id="PF08291"/>
    </source>
</evidence>
<evidence type="ECO:0000313" key="2">
    <source>
        <dbReference type="EMBL" id="ENV22720.1"/>
    </source>
</evidence>
<dbReference type="PATRIC" id="fig|1217651.3.peg.1310"/>
<sequence length="263" mass="30263">MALVLCYNITLNLLMIEHCLLSLDISEMKRCYFIGLIGCVSACSQNGLDSKQQLMTIDQSLSKLVRTNHQVDKQPIKNVPVSFRVWEQDVVNQQAIEHYKKFLKQQGIHAYVPNFEFFQTARDWQRCNATEFEIPPQAFWHNIVPTLNILDQLIDQQILNDFTVTSVYRNLNLNRCANGASASKHIFNAALDFRIGSETPDEKELVVIQDTKIKLCQFWHDYGQQLNMGLGVYPSGQIHIDSAGYRTWGADHRYHSSPCMNTY</sequence>
<dbReference type="HOGENOM" id="CLU_094850_0_0_6"/>
<dbReference type="InterPro" id="IPR009045">
    <property type="entry name" value="Zn_M74/Hedgehog-like"/>
</dbReference>
<organism evidence="2 3">
    <name type="scientific">Acinetobacter bereziniae NIPH 3</name>
    <dbReference type="NCBI Taxonomy" id="1217651"/>
    <lineage>
        <taxon>Bacteria</taxon>
        <taxon>Pseudomonadati</taxon>
        <taxon>Pseudomonadota</taxon>
        <taxon>Gammaproteobacteria</taxon>
        <taxon>Moraxellales</taxon>
        <taxon>Moraxellaceae</taxon>
        <taxon>Acinetobacter</taxon>
    </lineage>
</organism>
<name>N8YTZ5_ACIBZ</name>
<protein>
    <recommendedName>
        <fullName evidence="1">Peptidase M15A C-terminal domain-containing protein</fullName>
    </recommendedName>
</protein>
<dbReference type="AlphaFoldDB" id="N8YTZ5"/>
<dbReference type="InterPro" id="IPR013230">
    <property type="entry name" value="Peptidase_M15A_C"/>
</dbReference>